<organism evidence="1 2">
    <name type="scientific">Amycolatopsis saalfeldensis</name>
    <dbReference type="NCBI Taxonomy" id="394193"/>
    <lineage>
        <taxon>Bacteria</taxon>
        <taxon>Bacillati</taxon>
        <taxon>Actinomycetota</taxon>
        <taxon>Actinomycetes</taxon>
        <taxon>Pseudonocardiales</taxon>
        <taxon>Pseudonocardiaceae</taxon>
        <taxon>Amycolatopsis</taxon>
    </lineage>
</organism>
<dbReference type="OrthoDB" id="3688895at2"/>
<dbReference type="RefSeq" id="WP_091623119.1">
    <property type="nucleotide sequence ID" value="NZ_FOEF01000015.1"/>
</dbReference>
<proteinExistence type="predicted"/>
<accession>A0A1H8YGJ6</accession>
<reference evidence="2" key="1">
    <citation type="submission" date="2016-10" db="EMBL/GenBank/DDBJ databases">
        <authorList>
            <person name="Varghese N."/>
            <person name="Submissions S."/>
        </authorList>
    </citation>
    <scope>NUCLEOTIDE SEQUENCE [LARGE SCALE GENOMIC DNA]</scope>
    <source>
        <strain evidence="2">DSM 44993</strain>
    </source>
</reference>
<dbReference type="AlphaFoldDB" id="A0A1H8YGJ6"/>
<evidence type="ECO:0000313" key="1">
    <source>
        <dbReference type="EMBL" id="SEP51237.1"/>
    </source>
</evidence>
<evidence type="ECO:0008006" key="3">
    <source>
        <dbReference type="Google" id="ProtNLM"/>
    </source>
</evidence>
<evidence type="ECO:0000313" key="2">
    <source>
        <dbReference type="Proteomes" id="UP000198582"/>
    </source>
</evidence>
<dbReference type="EMBL" id="FOEF01000015">
    <property type="protein sequence ID" value="SEP51237.1"/>
    <property type="molecule type" value="Genomic_DNA"/>
</dbReference>
<keyword evidence="2" id="KW-1185">Reference proteome</keyword>
<name>A0A1H8YGJ6_9PSEU</name>
<dbReference type="STRING" id="394193.SAMN04489732_115207"/>
<gene>
    <name evidence="1" type="ORF">SAMN04489732_115207</name>
</gene>
<dbReference type="Proteomes" id="UP000198582">
    <property type="component" value="Unassembled WGS sequence"/>
</dbReference>
<protein>
    <recommendedName>
        <fullName evidence="3">Excreted virulence factor EspC, type VII ESX diderm</fullName>
    </recommendedName>
</protein>
<sequence length="110" mass="11489">MNSPGHQVVPHELAQQVSALTRLGKQTGELVGSAGRLAERTPQLGTAPPALHLAQRLREAAGESGLTGEIGAADTELNGFHNALQTTVKRYLEQEAEAEAALKQVGRSAG</sequence>